<keyword evidence="1" id="KW-0732">Signal</keyword>
<dbReference type="PROSITE" id="PS51257">
    <property type="entry name" value="PROKAR_LIPOPROTEIN"/>
    <property type="match status" value="1"/>
</dbReference>
<reference evidence="2 3" key="1">
    <citation type="submission" date="2023-03" db="EMBL/GenBank/DDBJ databases">
        <title>Thalassotalea loyana LMG 22536T draft genome sequence.</title>
        <authorList>
            <person name="Sawabe T."/>
        </authorList>
    </citation>
    <scope>NUCLEOTIDE SEQUENCE [LARGE SCALE GENOMIC DNA]</scope>
    <source>
        <strain evidence="2 3">LMG 22536</strain>
    </source>
</reference>
<sequence length="141" mass="15706">MKMIKLTIALLTFILLTACQSTNHVNSQSAVVQTQVTSINSHAVPDTTEIAPIVLSSFKERAQKRKLTSDARLAYSLANRSVPQDQLMMLAFEQKRANSLFIQTGYFVDIRGSRAQDPNTNRTQVAWQHFDANAKTIAGPR</sequence>
<dbReference type="EMBL" id="BSSV01000003">
    <property type="protein sequence ID" value="GLX85543.1"/>
    <property type="molecule type" value="Genomic_DNA"/>
</dbReference>
<feature type="signal peptide" evidence="1">
    <location>
        <begin position="1"/>
        <end position="24"/>
    </location>
</feature>
<keyword evidence="3" id="KW-1185">Reference proteome</keyword>
<comment type="caution">
    <text evidence="2">The sequence shown here is derived from an EMBL/GenBank/DDBJ whole genome shotgun (WGS) entry which is preliminary data.</text>
</comment>
<dbReference type="Proteomes" id="UP001157134">
    <property type="component" value="Unassembled WGS sequence"/>
</dbReference>
<feature type="chain" id="PRO_5045395478" description="Lipoprotein" evidence="1">
    <location>
        <begin position="25"/>
        <end position="141"/>
    </location>
</feature>
<protein>
    <recommendedName>
        <fullName evidence="4">Lipoprotein</fullName>
    </recommendedName>
</protein>
<evidence type="ECO:0000256" key="1">
    <source>
        <dbReference type="SAM" id="SignalP"/>
    </source>
</evidence>
<evidence type="ECO:0000313" key="3">
    <source>
        <dbReference type="Proteomes" id="UP001157134"/>
    </source>
</evidence>
<evidence type="ECO:0008006" key="4">
    <source>
        <dbReference type="Google" id="ProtNLM"/>
    </source>
</evidence>
<gene>
    <name evidence="2" type="ORF">tloyanaT_17950</name>
</gene>
<evidence type="ECO:0000313" key="2">
    <source>
        <dbReference type="EMBL" id="GLX85543.1"/>
    </source>
</evidence>
<organism evidence="2 3">
    <name type="scientific">Thalassotalea loyana</name>
    <dbReference type="NCBI Taxonomy" id="280483"/>
    <lineage>
        <taxon>Bacteria</taxon>
        <taxon>Pseudomonadati</taxon>
        <taxon>Pseudomonadota</taxon>
        <taxon>Gammaproteobacteria</taxon>
        <taxon>Alteromonadales</taxon>
        <taxon>Colwelliaceae</taxon>
        <taxon>Thalassotalea</taxon>
    </lineage>
</organism>
<name>A0ABQ6HBQ6_9GAMM</name>
<dbReference type="RefSeq" id="WP_284297749.1">
    <property type="nucleotide sequence ID" value="NZ_BSSV01000003.1"/>
</dbReference>
<accession>A0ABQ6HBQ6</accession>
<proteinExistence type="predicted"/>